<dbReference type="AlphaFoldDB" id="A0A448TTB1"/>
<comment type="function">
    <text evidence="7">An anti-sigma factor for extracytoplasmic function (ECF) sigma factor sigma-E (RpoE). ECF sigma factors are held in an inactive form by an anti-sigma factor until released by regulated intramembrane proteolysis (RIP). RIP occurs when an extracytoplasmic signal triggers a concerted proteolytic cascade to transmit information and elicit cellular responses. The membrane-spanning regulatory substrate protein is first cut periplasmically (site-1 protease, S1P, DegS), then within the membrane itself (site-2 protease, S2P, RseP), while cytoplasmic proteases finish degrading the anti-sigma factor, liberating sigma-E.</text>
</comment>
<dbReference type="Pfam" id="PF03872">
    <property type="entry name" value="RseA_N"/>
    <property type="match status" value="1"/>
</dbReference>
<evidence type="ECO:0000256" key="2">
    <source>
        <dbReference type="ARBA" id="ARBA00005837"/>
    </source>
</evidence>
<evidence type="ECO:0000256" key="4">
    <source>
        <dbReference type="ARBA" id="ARBA00022692"/>
    </source>
</evidence>
<keyword evidence="12" id="KW-1185">Reference proteome</keyword>
<evidence type="ECO:0000256" key="7">
    <source>
        <dbReference type="PIRNR" id="PIRNR016938"/>
    </source>
</evidence>
<reference evidence="11 12" key="1">
    <citation type="submission" date="2018-12" db="EMBL/GenBank/DDBJ databases">
        <authorList>
            <consortium name="Pathogen Informatics"/>
        </authorList>
    </citation>
    <scope>NUCLEOTIDE SEQUENCE [LARGE SCALE GENOMIC DNA]</scope>
    <source>
        <strain evidence="11 12">NCTC12871</strain>
    </source>
</reference>
<dbReference type="PANTHER" id="PTHR38104">
    <property type="match status" value="1"/>
</dbReference>
<comment type="similarity">
    <text evidence="2 7">Belongs to the RseA family.</text>
</comment>
<dbReference type="PANTHER" id="PTHR38104:SF1">
    <property type="entry name" value="ANTI-SIGMA-E FACTOR RSEA"/>
    <property type="match status" value="1"/>
</dbReference>
<dbReference type="InterPro" id="IPR036147">
    <property type="entry name" value="Anti-sigma_E_RseA_N_sf"/>
</dbReference>
<accession>A0A448TTB1</accession>
<organism evidence="11 12">
    <name type="scientific">Actinobacillus delphinicola</name>
    <dbReference type="NCBI Taxonomy" id="51161"/>
    <lineage>
        <taxon>Bacteria</taxon>
        <taxon>Pseudomonadati</taxon>
        <taxon>Pseudomonadota</taxon>
        <taxon>Gammaproteobacteria</taxon>
        <taxon>Pasteurellales</taxon>
        <taxon>Pasteurellaceae</taxon>
        <taxon>Actinobacillus</taxon>
    </lineage>
</organism>
<evidence type="ECO:0000256" key="8">
    <source>
        <dbReference type="SAM" id="Phobius"/>
    </source>
</evidence>
<keyword evidence="4 8" id="KW-0812">Transmembrane</keyword>
<protein>
    <recommendedName>
        <fullName evidence="7">Anti-sigma-E factor RseA</fullName>
    </recommendedName>
    <alternativeName>
        <fullName evidence="7">Regulator of SigE</fullName>
    </alternativeName>
    <alternativeName>
        <fullName evidence="7">Sigma-E anti-sigma factor RseA</fullName>
    </alternativeName>
    <alternativeName>
        <fullName evidence="7">Sigma-E factor negative regulatory protein</fullName>
    </alternativeName>
</protein>
<proteinExistence type="inferred from homology"/>
<keyword evidence="7" id="KW-0997">Cell inner membrane</keyword>
<dbReference type="Pfam" id="PF03873">
    <property type="entry name" value="RseA_C"/>
    <property type="match status" value="1"/>
</dbReference>
<evidence type="ECO:0000313" key="11">
    <source>
        <dbReference type="EMBL" id="VEJ09250.1"/>
    </source>
</evidence>
<evidence type="ECO:0000259" key="10">
    <source>
        <dbReference type="Pfam" id="PF03873"/>
    </source>
</evidence>
<gene>
    <name evidence="11" type="primary">rseA</name>
    <name evidence="11" type="ORF">NCTC12871_00695</name>
</gene>
<name>A0A448TTB1_9PAST</name>
<evidence type="ECO:0000256" key="6">
    <source>
        <dbReference type="ARBA" id="ARBA00023136"/>
    </source>
</evidence>
<dbReference type="EMBL" id="LR134510">
    <property type="protein sequence ID" value="VEJ09250.1"/>
    <property type="molecule type" value="Genomic_DNA"/>
</dbReference>
<sequence>MQKISVSALMDGEEINSSTLRKISQDPELEKTWQNFHLIRDVMRKESDFILGDDFTKSVAEALESEEAPILVAQQKVMPKSKKFWQKLKPAFMPMLQLGVAASVCLVAVFGVQQFTKKPAESAIPVLQTLPFNNQVQDVSYNVPHQFIVTPKQMEEKNKQIGEMVQSYELQRRLYASEIHK</sequence>
<dbReference type="InterPro" id="IPR005573">
    <property type="entry name" value="Anti-sigma_E_RseA_C"/>
</dbReference>
<evidence type="ECO:0000313" key="12">
    <source>
        <dbReference type="Proteomes" id="UP000279799"/>
    </source>
</evidence>
<dbReference type="GO" id="GO:0016989">
    <property type="term" value="F:sigma factor antagonist activity"/>
    <property type="evidence" value="ECO:0007669"/>
    <property type="project" value="InterPro"/>
</dbReference>
<dbReference type="InterPro" id="IPR052383">
    <property type="entry name" value="Anti-sigma-E_RseA-like"/>
</dbReference>
<dbReference type="SUPFAM" id="SSF89069">
    <property type="entry name" value="N-terminal, cytoplasmic domain of anti-sigmaE factor RseA"/>
    <property type="match status" value="1"/>
</dbReference>
<evidence type="ECO:0000256" key="1">
    <source>
        <dbReference type="ARBA" id="ARBA00004162"/>
    </source>
</evidence>
<keyword evidence="6 7" id="KW-0472">Membrane</keyword>
<keyword evidence="5 8" id="KW-1133">Transmembrane helix</keyword>
<comment type="subunit">
    <text evidence="7">Interacts 1:1 with ECF RNA polymerase sigma-E (RpoE); this inhibits the interaction of sigma-E with the RNA polymerase catalytic core and leads to a decreased expression of sigma-E-regulated genes. Interacts with RseB.</text>
</comment>
<dbReference type="CDD" id="cd16328">
    <property type="entry name" value="RseA_N"/>
    <property type="match status" value="1"/>
</dbReference>
<evidence type="ECO:0000259" key="9">
    <source>
        <dbReference type="Pfam" id="PF03872"/>
    </source>
</evidence>
<dbReference type="GO" id="GO:0005886">
    <property type="term" value="C:plasma membrane"/>
    <property type="evidence" value="ECO:0007669"/>
    <property type="project" value="UniProtKB-SubCell"/>
</dbReference>
<feature type="transmembrane region" description="Helical" evidence="8">
    <location>
        <begin position="91"/>
        <end position="112"/>
    </location>
</feature>
<comment type="subcellular location">
    <subcellularLocation>
        <location evidence="7">Cell inner membrane</location>
    </subcellularLocation>
    <subcellularLocation>
        <location evidence="1">Cell membrane</location>
        <topology evidence="1">Single-pass membrane protein</topology>
    </subcellularLocation>
</comment>
<dbReference type="RefSeq" id="WP_126599024.1">
    <property type="nucleotide sequence ID" value="NZ_LR134510.1"/>
</dbReference>
<dbReference type="Proteomes" id="UP000279799">
    <property type="component" value="Chromosome"/>
</dbReference>
<evidence type="ECO:0000256" key="3">
    <source>
        <dbReference type="ARBA" id="ARBA00022475"/>
    </source>
</evidence>
<dbReference type="Gene3D" id="1.10.10.880">
    <property type="entry name" value="Anti sigma-E protein RseA, N-terminal domain"/>
    <property type="match status" value="1"/>
</dbReference>
<feature type="domain" description="Anti sigma-E protein RseA N-terminal" evidence="9">
    <location>
        <begin position="1"/>
        <end position="81"/>
    </location>
</feature>
<dbReference type="OrthoDB" id="6194196at2"/>
<dbReference type="InterPro" id="IPR026279">
    <property type="entry name" value="RseA"/>
</dbReference>
<feature type="domain" description="Anti sigma-E protein RseA C-terminal" evidence="10">
    <location>
        <begin position="124"/>
        <end position="174"/>
    </location>
</feature>
<evidence type="ECO:0000256" key="5">
    <source>
        <dbReference type="ARBA" id="ARBA00022989"/>
    </source>
</evidence>
<keyword evidence="3 7" id="KW-1003">Cell membrane</keyword>
<dbReference type="PIRSF" id="PIRSF016938">
    <property type="entry name" value="RseA"/>
    <property type="match status" value="1"/>
</dbReference>
<dbReference type="InterPro" id="IPR005572">
    <property type="entry name" value="Anti-sigma_E_RseA_N"/>
</dbReference>
<dbReference type="KEGG" id="adp:NCTC12871_00695"/>